<dbReference type="GO" id="GO:0031080">
    <property type="term" value="C:nuclear pore outer ring"/>
    <property type="evidence" value="ECO:0007669"/>
    <property type="project" value="TreeGrafter"/>
</dbReference>
<feature type="compositionally biased region" description="Acidic residues" evidence="10">
    <location>
        <begin position="135"/>
        <end position="197"/>
    </location>
</feature>
<dbReference type="Proteomes" id="UP000799536">
    <property type="component" value="Unassembled WGS sequence"/>
</dbReference>
<keyword evidence="8 9" id="KW-0539">Nucleus</keyword>
<dbReference type="PANTHER" id="PTHR13373:SF21">
    <property type="entry name" value="NUCLEAR PORE COMPLEX PROTEIN NUP85"/>
    <property type="match status" value="1"/>
</dbReference>
<keyword evidence="7 9" id="KW-0906">Nuclear pore complex</keyword>
<comment type="caution">
    <text evidence="11">The sequence shown here is derived from an EMBL/GenBank/DDBJ whole genome shotgun (WGS) entry which is preliminary data.</text>
</comment>
<keyword evidence="9" id="KW-0472">Membrane</keyword>
<reference evidence="11" key="1">
    <citation type="journal article" date="2020" name="Stud. Mycol.">
        <title>101 Dothideomycetes genomes: a test case for predicting lifestyles and emergence of pathogens.</title>
        <authorList>
            <person name="Haridas S."/>
            <person name="Albert R."/>
            <person name="Binder M."/>
            <person name="Bloem J."/>
            <person name="Labutti K."/>
            <person name="Salamov A."/>
            <person name="Andreopoulos B."/>
            <person name="Baker S."/>
            <person name="Barry K."/>
            <person name="Bills G."/>
            <person name="Bluhm B."/>
            <person name="Cannon C."/>
            <person name="Castanera R."/>
            <person name="Culley D."/>
            <person name="Daum C."/>
            <person name="Ezra D."/>
            <person name="Gonzalez J."/>
            <person name="Henrissat B."/>
            <person name="Kuo A."/>
            <person name="Liang C."/>
            <person name="Lipzen A."/>
            <person name="Lutzoni F."/>
            <person name="Magnuson J."/>
            <person name="Mondo S."/>
            <person name="Nolan M."/>
            <person name="Ohm R."/>
            <person name="Pangilinan J."/>
            <person name="Park H.-J."/>
            <person name="Ramirez L."/>
            <person name="Alfaro M."/>
            <person name="Sun H."/>
            <person name="Tritt A."/>
            <person name="Yoshinaga Y."/>
            <person name="Zwiers L.-H."/>
            <person name="Turgeon B."/>
            <person name="Goodwin S."/>
            <person name="Spatafora J."/>
            <person name="Crous P."/>
            <person name="Grigoriev I."/>
        </authorList>
    </citation>
    <scope>NUCLEOTIDE SEQUENCE</scope>
    <source>
        <strain evidence="11">ATCC 74209</strain>
    </source>
</reference>
<keyword evidence="12" id="KW-1185">Reference proteome</keyword>
<evidence type="ECO:0000313" key="11">
    <source>
        <dbReference type="EMBL" id="KAF2200267.1"/>
    </source>
</evidence>
<dbReference type="GO" id="GO:0006406">
    <property type="term" value="P:mRNA export from nucleus"/>
    <property type="evidence" value="ECO:0007669"/>
    <property type="project" value="TreeGrafter"/>
</dbReference>
<dbReference type="PANTHER" id="PTHR13373">
    <property type="entry name" value="FROUNT PROTEIN-RELATED"/>
    <property type="match status" value="1"/>
</dbReference>
<dbReference type="OrthoDB" id="5422384at2759"/>
<comment type="function">
    <text evidence="9">Functions as a component of the nuclear pore complex (NPC).</text>
</comment>
<evidence type="ECO:0000313" key="12">
    <source>
        <dbReference type="Proteomes" id="UP000799536"/>
    </source>
</evidence>
<dbReference type="GO" id="GO:0031965">
    <property type="term" value="C:nuclear membrane"/>
    <property type="evidence" value="ECO:0007669"/>
    <property type="project" value="UniProtKB-UniRule"/>
</dbReference>
<evidence type="ECO:0000256" key="5">
    <source>
        <dbReference type="ARBA" id="ARBA00022927"/>
    </source>
</evidence>
<evidence type="ECO:0000256" key="2">
    <source>
        <dbReference type="ARBA" id="ARBA00005573"/>
    </source>
</evidence>
<proteinExistence type="inferred from homology"/>
<protein>
    <recommendedName>
        <fullName evidence="9">Nuclear pore complex protein Nup85</fullName>
    </recommendedName>
</protein>
<sequence length="1103" mass="119966">MVFRVPSSTPPSTPDSRRSSRHNAPSTTPAGPPPSRSLIASSTPAGPPPNGFFGSSQFDPAPGSSPPKGNPLFGVGSSPVKGNPLFGVGSSPQKGNTLFGVGSGHFGVPTSARPPTRGRALFRAPDSSPPRPYAEDDAYEEEEEEEGEEEDEEYGSEEDADEEQDETMEDDEGDYGDEEGVNEEDEDEDYSDEEEDTGYGNKTLGKRPVNRFGTSRNRKLIEKAPGTTIVRAEAKQSQYDLLKLAKGLTFNTKQTTLRESDEMVLETERLMGKLHDSMVSDTLEKRTEVLEEVAQGLVTLWRAASPLPLKASVPSMGRPGAGSPISNANRLGSLLIEIHHPGPLNVHQGASAFSLVSSRRDSRHTRPVPKVLIDWLNNYHLDTTEVDQVLKEQRGYSAHSRFWDAVSSCVLRGDFAAAIKLLKGAKFEVAETAAADGLGNIGYKGAHLDNINDVVDTAIDIIQTCPAVESEDWEITGPDWSVYRGRVTQALLDLQNFAEGNSVTRNSTYQPFGTFNFGASQSQGMLGLSMASRKAESTVPWSVYQSLSKIYRQLLGGEEETVSSALDWVEAVLGLVIWWDGEDDDIPQGSLAASRRSLARSHRARAVDMTPTQAYSRRLSAALATVLSSEEGFTINETDPSEVGLACIFDDNTEGTLQILRSWSLVMASAAAEVASCGEWFRRADGILDQFDQSDLMVLSFNEEQRSGLTKDDILTAYANVLSAKDTITNQDQSKEGWELAMQILARLDDERGANDRIVKLLDDLPLHSSDRVDKALTLCNELGLQQHASRIAAKYADHLSKNSQNYGDTLVYYARAHDATKVKEVIQILVSHCLIKSISYPPIAQLDERLKTLITAPKATLTQLAKTDLEAAKLLSTHLSGYATIRKFYDLRDEEIIAESSGEKPKHRPVDRKRAAAAALMVIIKSAASSIRGGLYDPEVETVVQVDNLLSLLGEALVFVNQKRRTLKTSDLYSLLAAVTDLETAPSLIYAQCEECFSSTLAAAHGGVQSPHATMNKSTSNLTTASSQFSLIGSTDLGGGSVEGRSTDSSTVLVQGGKVNDAKRAWDWRKGFGKDAKGEDVILVLRLGISQEMGRAWTEGEF</sequence>
<evidence type="ECO:0000256" key="8">
    <source>
        <dbReference type="ARBA" id="ARBA00023242"/>
    </source>
</evidence>
<evidence type="ECO:0000256" key="1">
    <source>
        <dbReference type="ARBA" id="ARBA00004567"/>
    </source>
</evidence>
<gene>
    <name evidence="11" type="ORF">GQ43DRAFT_432649</name>
</gene>
<dbReference type="GO" id="GO:0017056">
    <property type="term" value="F:structural constituent of nuclear pore"/>
    <property type="evidence" value="ECO:0007669"/>
    <property type="project" value="TreeGrafter"/>
</dbReference>
<evidence type="ECO:0000256" key="10">
    <source>
        <dbReference type="SAM" id="MobiDB-lite"/>
    </source>
</evidence>
<comment type="subunit">
    <text evidence="9">Component of the nuclear pore complex (NPC).</text>
</comment>
<dbReference type="EMBL" id="ML994030">
    <property type="protein sequence ID" value="KAF2200267.1"/>
    <property type="molecule type" value="Genomic_DNA"/>
</dbReference>
<evidence type="ECO:0000256" key="3">
    <source>
        <dbReference type="ARBA" id="ARBA00022448"/>
    </source>
</evidence>
<keyword evidence="4 9" id="KW-0509">mRNA transport</keyword>
<feature type="region of interest" description="Disordered" evidence="10">
    <location>
        <begin position="1"/>
        <end position="211"/>
    </location>
</feature>
<dbReference type="AlphaFoldDB" id="A0A9P4JJ13"/>
<comment type="subcellular location">
    <subcellularLocation>
        <location evidence="1 9">Nucleus</location>
        <location evidence="1 9">Nuclear pore complex</location>
    </subcellularLocation>
</comment>
<dbReference type="Pfam" id="PF07575">
    <property type="entry name" value="Nucleopor_Nup85"/>
    <property type="match status" value="2"/>
</dbReference>
<dbReference type="GO" id="GO:0006606">
    <property type="term" value="P:protein import into nucleus"/>
    <property type="evidence" value="ECO:0007669"/>
    <property type="project" value="TreeGrafter"/>
</dbReference>
<evidence type="ECO:0000256" key="9">
    <source>
        <dbReference type="RuleBase" id="RU365073"/>
    </source>
</evidence>
<keyword evidence="3 9" id="KW-0813">Transport</keyword>
<comment type="similarity">
    <text evidence="2 9">Belongs to the nucleoporin Nup85 family.</text>
</comment>
<keyword evidence="5 9" id="KW-0653">Protein transport</keyword>
<name>A0A9P4JJ13_9PLEO</name>
<accession>A0A9P4JJ13</accession>
<organism evidence="11 12">
    <name type="scientific">Delitschia confertaspora ATCC 74209</name>
    <dbReference type="NCBI Taxonomy" id="1513339"/>
    <lineage>
        <taxon>Eukaryota</taxon>
        <taxon>Fungi</taxon>
        <taxon>Dikarya</taxon>
        <taxon>Ascomycota</taxon>
        <taxon>Pezizomycotina</taxon>
        <taxon>Dothideomycetes</taxon>
        <taxon>Pleosporomycetidae</taxon>
        <taxon>Pleosporales</taxon>
        <taxon>Delitschiaceae</taxon>
        <taxon>Delitschia</taxon>
    </lineage>
</organism>
<evidence type="ECO:0000256" key="6">
    <source>
        <dbReference type="ARBA" id="ARBA00023010"/>
    </source>
</evidence>
<evidence type="ECO:0000256" key="7">
    <source>
        <dbReference type="ARBA" id="ARBA00023132"/>
    </source>
</evidence>
<dbReference type="InterPro" id="IPR011502">
    <property type="entry name" value="Nucleoporin_Nup85"/>
</dbReference>
<evidence type="ECO:0000256" key="4">
    <source>
        <dbReference type="ARBA" id="ARBA00022816"/>
    </source>
</evidence>
<keyword evidence="6 9" id="KW-0811">Translocation</keyword>
<dbReference type="GO" id="GO:0045893">
    <property type="term" value="P:positive regulation of DNA-templated transcription"/>
    <property type="evidence" value="ECO:0007669"/>
    <property type="project" value="TreeGrafter"/>
</dbReference>